<dbReference type="InterPro" id="IPR008271">
    <property type="entry name" value="Ser/Thr_kinase_AS"/>
</dbReference>
<sequence>MDLPENKLADFIKDNEKAKWRPVNNHYITQFTQCDIQRITKNYATPIGKGAFGEVYIGLLDNEALNYMHSMYQPIIHGDIKPENILLDDKLGAKLSDFGISRKKICENGTCSDLTENFMKAVEKGKKIREMLDTEILNADWKTLNKVGKLVADCLKRNLNERPDMKDIVQRLHKLHDQGKGKTTQWSLRGEQKVNQDNITTANSNSALLYKELGPTFRSGNIISRGNYFETYRGYIHYLGDDKCPVAVTRSITKSVGHDSVIVKELYFQAQLSHVNILRLIGYHLDNDILVLVFYFASSKGSLDGILLGINRMPLSLDKYISQDAAHVIGDRRLIDPVYLQTGRLTIRSDVFSFGIVPLELFTRRKHSVPDGNWLLQDFLDAYRNKKVIQLVDPEIAIAENMELLYSIIEIVMQCLNPDIDQSPLMIYVAKCLPDTLKRPQGKQIECDSLLSRGGGKYLARLGLRHRV</sequence>
<dbReference type="Gene3D" id="3.30.200.20">
    <property type="entry name" value="Phosphorylase Kinase, domain 1"/>
    <property type="match status" value="1"/>
</dbReference>
<dbReference type="InterPro" id="IPR045274">
    <property type="entry name" value="WAK-like"/>
</dbReference>
<keyword evidence="2" id="KW-0067">ATP-binding</keyword>
<keyword evidence="5" id="KW-1185">Reference proteome</keyword>
<dbReference type="PROSITE" id="PS00108">
    <property type="entry name" value="PROTEIN_KINASE_ST"/>
    <property type="match status" value="1"/>
</dbReference>
<dbReference type="PANTHER" id="PTHR27005">
    <property type="entry name" value="WALL-ASSOCIATED RECEPTOR KINASE-LIKE 21"/>
    <property type="match status" value="1"/>
</dbReference>
<keyword evidence="1" id="KW-0547">Nucleotide-binding</keyword>
<reference evidence="4" key="1">
    <citation type="submission" date="2020-10" db="EMBL/GenBank/DDBJ databases">
        <authorList>
            <person name="Han B."/>
            <person name="Lu T."/>
            <person name="Zhao Q."/>
            <person name="Huang X."/>
            <person name="Zhao Y."/>
        </authorList>
    </citation>
    <scope>NUCLEOTIDE SEQUENCE</scope>
</reference>
<dbReference type="InterPro" id="IPR011009">
    <property type="entry name" value="Kinase-like_dom_sf"/>
</dbReference>
<dbReference type="PROSITE" id="PS50011">
    <property type="entry name" value="PROTEIN_KINASE_DOM"/>
    <property type="match status" value="1"/>
</dbReference>
<dbReference type="Pfam" id="PF07714">
    <property type="entry name" value="PK_Tyr_Ser-Thr"/>
    <property type="match status" value="1"/>
</dbReference>
<evidence type="ECO:0000256" key="1">
    <source>
        <dbReference type="ARBA" id="ARBA00022741"/>
    </source>
</evidence>
<protein>
    <recommendedName>
        <fullName evidence="3">Protein kinase domain-containing protein</fullName>
    </recommendedName>
</protein>
<dbReference type="PANTHER" id="PTHR27005:SF177">
    <property type="entry name" value="PROTEIN KINASE DOMAIN-CONTAINING PROTEIN"/>
    <property type="match status" value="1"/>
</dbReference>
<evidence type="ECO:0000259" key="3">
    <source>
        <dbReference type="PROSITE" id="PS50011"/>
    </source>
</evidence>
<dbReference type="GO" id="GO:0005524">
    <property type="term" value="F:ATP binding"/>
    <property type="evidence" value="ECO:0007669"/>
    <property type="project" value="UniProtKB-KW"/>
</dbReference>
<dbReference type="AlphaFoldDB" id="A0A811N7D7"/>
<dbReference type="EMBL" id="CAJGYO010000003">
    <property type="protein sequence ID" value="CAD6217593.1"/>
    <property type="molecule type" value="Genomic_DNA"/>
</dbReference>
<dbReference type="Pfam" id="PF00069">
    <property type="entry name" value="Pkinase"/>
    <property type="match status" value="1"/>
</dbReference>
<gene>
    <name evidence="4" type="ORF">NCGR_LOCUS11570</name>
</gene>
<proteinExistence type="predicted"/>
<organism evidence="4 5">
    <name type="scientific">Miscanthus lutarioriparius</name>
    <dbReference type="NCBI Taxonomy" id="422564"/>
    <lineage>
        <taxon>Eukaryota</taxon>
        <taxon>Viridiplantae</taxon>
        <taxon>Streptophyta</taxon>
        <taxon>Embryophyta</taxon>
        <taxon>Tracheophyta</taxon>
        <taxon>Spermatophyta</taxon>
        <taxon>Magnoliopsida</taxon>
        <taxon>Liliopsida</taxon>
        <taxon>Poales</taxon>
        <taxon>Poaceae</taxon>
        <taxon>PACMAD clade</taxon>
        <taxon>Panicoideae</taxon>
        <taxon>Andropogonodae</taxon>
        <taxon>Andropogoneae</taxon>
        <taxon>Saccharinae</taxon>
        <taxon>Miscanthus</taxon>
    </lineage>
</organism>
<name>A0A811N7D7_9POAL</name>
<dbReference type="InterPro" id="IPR000719">
    <property type="entry name" value="Prot_kinase_dom"/>
</dbReference>
<comment type="caution">
    <text evidence="4">The sequence shown here is derived from an EMBL/GenBank/DDBJ whole genome shotgun (WGS) entry which is preliminary data.</text>
</comment>
<dbReference type="Proteomes" id="UP000604825">
    <property type="component" value="Unassembled WGS sequence"/>
</dbReference>
<dbReference type="SMART" id="SM00219">
    <property type="entry name" value="TyrKc"/>
    <property type="match status" value="1"/>
</dbReference>
<dbReference type="GO" id="GO:0005886">
    <property type="term" value="C:plasma membrane"/>
    <property type="evidence" value="ECO:0007669"/>
    <property type="project" value="TreeGrafter"/>
</dbReference>
<dbReference type="GO" id="GO:0004674">
    <property type="term" value="F:protein serine/threonine kinase activity"/>
    <property type="evidence" value="ECO:0007669"/>
    <property type="project" value="TreeGrafter"/>
</dbReference>
<dbReference type="GO" id="GO:0007166">
    <property type="term" value="P:cell surface receptor signaling pathway"/>
    <property type="evidence" value="ECO:0007669"/>
    <property type="project" value="InterPro"/>
</dbReference>
<dbReference type="GO" id="GO:0004713">
    <property type="term" value="F:protein tyrosine kinase activity"/>
    <property type="evidence" value="ECO:0007669"/>
    <property type="project" value="InterPro"/>
</dbReference>
<evidence type="ECO:0000313" key="4">
    <source>
        <dbReference type="EMBL" id="CAD6217593.1"/>
    </source>
</evidence>
<dbReference type="InterPro" id="IPR001245">
    <property type="entry name" value="Ser-Thr/Tyr_kinase_cat_dom"/>
</dbReference>
<evidence type="ECO:0000313" key="5">
    <source>
        <dbReference type="Proteomes" id="UP000604825"/>
    </source>
</evidence>
<dbReference type="Gene3D" id="1.10.510.10">
    <property type="entry name" value="Transferase(Phosphotransferase) domain 1"/>
    <property type="match status" value="3"/>
</dbReference>
<evidence type="ECO:0000256" key="2">
    <source>
        <dbReference type="ARBA" id="ARBA00022840"/>
    </source>
</evidence>
<accession>A0A811N7D7</accession>
<dbReference type="InterPro" id="IPR020635">
    <property type="entry name" value="Tyr_kinase_cat_dom"/>
</dbReference>
<feature type="domain" description="Protein kinase" evidence="3">
    <location>
        <begin position="1"/>
        <end position="451"/>
    </location>
</feature>
<dbReference type="SUPFAM" id="SSF56112">
    <property type="entry name" value="Protein kinase-like (PK-like)"/>
    <property type="match status" value="2"/>
</dbReference>
<dbReference type="OrthoDB" id="1741172at2759"/>